<sequence>MKNPRENDFTGRRSDAADAKAALLQAHRAAKNAAEPTRLARQEERQAVAAAREVRQAEATRMKLEEQERLRRDTLAADATAKNEAETRDEVEKDLSSRTAEDEAAQKAERDRRYANRKAKKR</sequence>
<comment type="caution">
    <text evidence="2">The sequence shown here is derived from an EMBL/GenBank/DDBJ whole genome shotgun (WGS) entry which is preliminary data.</text>
</comment>
<evidence type="ECO:0000313" key="3">
    <source>
        <dbReference type="Proteomes" id="UP000309747"/>
    </source>
</evidence>
<keyword evidence="3" id="KW-1185">Reference proteome</keyword>
<dbReference type="AlphaFoldDB" id="A0A4V5MUR7"/>
<organism evidence="2 3">
    <name type="scientific">Paracoccus gahaiensis</name>
    <dbReference type="NCBI Taxonomy" id="1706839"/>
    <lineage>
        <taxon>Bacteria</taxon>
        <taxon>Pseudomonadati</taxon>
        <taxon>Pseudomonadota</taxon>
        <taxon>Alphaproteobacteria</taxon>
        <taxon>Rhodobacterales</taxon>
        <taxon>Paracoccaceae</taxon>
        <taxon>Paracoccus</taxon>
    </lineage>
</organism>
<evidence type="ECO:0000256" key="1">
    <source>
        <dbReference type="SAM" id="MobiDB-lite"/>
    </source>
</evidence>
<name>A0A4V5MUR7_9RHOB</name>
<protein>
    <submittedName>
        <fullName evidence="2">Uncharacterized protein</fullName>
    </submittedName>
</protein>
<accession>A0A4V5MUR7</accession>
<dbReference type="OrthoDB" id="7876280at2"/>
<dbReference type="Pfam" id="PF20089">
    <property type="entry name" value="DUF6481"/>
    <property type="match status" value="1"/>
</dbReference>
<reference evidence="2 3" key="1">
    <citation type="submission" date="2019-04" db="EMBL/GenBank/DDBJ databases">
        <authorList>
            <person name="Li J."/>
        </authorList>
    </citation>
    <scope>NUCLEOTIDE SEQUENCE [LARGE SCALE GENOMIC DNA]</scope>
    <source>
        <strain evidence="2 3">KCTC 42687</strain>
    </source>
</reference>
<evidence type="ECO:0000313" key="2">
    <source>
        <dbReference type="EMBL" id="TJZ89298.1"/>
    </source>
</evidence>
<feature type="region of interest" description="Disordered" evidence="1">
    <location>
        <begin position="27"/>
        <end position="122"/>
    </location>
</feature>
<proteinExistence type="predicted"/>
<dbReference type="InterPro" id="IPR045510">
    <property type="entry name" value="DUF6481"/>
</dbReference>
<gene>
    <name evidence="2" type="ORF">FA743_19160</name>
</gene>
<dbReference type="RefSeq" id="WP_136887675.1">
    <property type="nucleotide sequence ID" value="NZ_SUNI01000040.1"/>
</dbReference>
<feature type="compositionally biased region" description="Basic and acidic residues" evidence="1">
    <location>
        <begin position="38"/>
        <end position="114"/>
    </location>
</feature>
<dbReference type="EMBL" id="SUNI01000040">
    <property type="protein sequence ID" value="TJZ89298.1"/>
    <property type="molecule type" value="Genomic_DNA"/>
</dbReference>
<dbReference type="Proteomes" id="UP000309747">
    <property type="component" value="Unassembled WGS sequence"/>
</dbReference>